<reference evidence="2 3" key="1">
    <citation type="journal article" date="2023" name="Sci. Data">
        <title>Genome assembly of the Korean intertidal mud-creeper Batillaria attramentaria.</title>
        <authorList>
            <person name="Patra A.K."/>
            <person name="Ho P.T."/>
            <person name="Jun S."/>
            <person name="Lee S.J."/>
            <person name="Kim Y."/>
            <person name="Won Y.J."/>
        </authorList>
    </citation>
    <scope>NUCLEOTIDE SEQUENCE [LARGE SCALE GENOMIC DNA]</scope>
    <source>
        <strain evidence="2">Wonlab-2016</strain>
    </source>
</reference>
<evidence type="ECO:0000256" key="1">
    <source>
        <dbReference type="SAM" id="MobiDB-lite"/>
    </source>
</evidence>
<evidence type="ECO:0000313" key="3">
    <source>
        <dbReference type="Proteomes" id="UP001519460"/>
    </source>
</evidence>
<dbReference type="Proteomes" id="UP001519460">
    <property type="component" value="Unassembled WGS sequence"/>
</dbReference>
<feature type="compositionally biased region" description="Basic and acidic residues" evidence="1">
    <location>
        <begin position="159"/>
        <end position="169"/>
    </location>
</feature>
<comment type="caution">
    <text evidence="2">The sequence shown here is derived from an EMBL/GenBank/DDBJ whole genome shotgun (WGS) entry which is preliminary data.</text>
</comment>
<feature type="region of interest" description="Disordered" evidence="1">
    <location>
        <begin position="123"/>
        <end position="216"/>
    </location>
</feature>
<proteinExistence type="predicted"/>
<accession>A0ABD0LDX4</accession>
<evidence type="ECO:0000313" key="2">
    <source>
        <dbReference type="EMBL" id="KAK7497545.1"/>
    </source>
</evidence>
<protein>
    <submittedName>
        <fullName evidence="2">Uncharacterized protein</fullName>
    </submittedName>
</protein>
<feature type="region of interest" description="Disordered" evidence="1">
    <location>
        <begin position="334"/>
        <end position="380"/>
    </location>
</feature>
<sequence length="405" mass="45964">MSTGALYLDGPAEEDVNVEPEKKECLSPKKVMLSSSKTDVEHDESPLAFETRRGRPWRRQRWKFKMSFICLLVAVAVRSVELNELRKLCHSRLDLMRVKPRLFIDRRKRHQYLSQFAEHVTNSTPESSAVSYENVHHRSALTEEPSDKVSAAASVAALHEMEWKPETGARPKVRQAFRPEDTVQLQETSRRENEGQDFQPEGSGEQAPDTEEETVDTVNFEHNTQESNAEGFCFAVNIQEPTSTANVREPSCTVNVVHNSSTDNPSDKKGWLYVVCLAEEVRQVKLRRPRWGRGRGLQPKFYRDKHGNHFMLRGRHHRLSDIVEVSSDSSGGIELKSFRRSQPSPAGILKHSSEGAAASPDGSERANSENSPGGKKRVHFYMGDNPKISQFFRSEDDPVLFPSFY</sequence>
<organism evidence="2 3">
    <name type="scientific">Batillaria attramentaria</name>
    <dbReference type="NCBI Taxonomy" id="370345"/>
    <lineage>
        <taxon>Eukaryota</taxon>
        <taxon>Metazoa</taxon>
        <taxon>Spiralia</taxon>
        <taxon>Lophotrochozoa</taxon>
        <taxon>Mollusca</taxon>
        <taxon>Gastropoda</taxon>
        <taxon>Caenogastropoda</taxon>
        <taxon>Sorbeoconcha</taxon>
        <taxon>Cerithioidea</taxon>
        <taxon>Batillariidae</taxon>
        <taxon>Batillaria</taxon>
    </lineage>
</organism>
<name>A0ABD0LDX4_9CAEN</name>
<dbReference type="EMBL" id="JACVVK020000057">
    <property type="protein sequence ID" value="KAK7497545.1"/>
    <property type="molecule type" value="Genomic_DNA"/>
</dbReference>
<keyword evidence="3" id="KW-1185">Reference proteome</keyword>
<dbReference type="AlphaFoldDB" id="A0ABD0LDX4"/>
<gene>
    <name evidence="2" type="ORF">BaRGS_00011185</name>
</gene>